<evidence type="ECO:0000256" key="1">
    <source>
        <dbReference type="SAM" id="Coils"/>
    </source>
</evidence>
<organism evidence="4 5">
    <name type="scientific">Rotaria sordida</name>
    <dbReference type="NCBI Taxonomy" id="392033"/>
    <lineage>
        <taxon>Eukaryota</taxon>
        <taxon>Metazoa</taxon>
        <taxon>Spiralia</taxon>
        <taxon>Gnathifera</taxon>
        <taxon>Rotifera</taxon>
        <taxon>Eurotatoria</taxon>
        <taxon>Bdelloidea</taxon>
        <taxon>Philodinida</taxon>
        <taxon>Philodinidae</taxon>
        <taxon>Rotaria</taxon>
    </lineage>
</organism>
<sequence>MALDCVYFCQRTTVKLKDKKEQISSKSLNYEQSGAFRCIYGEILNNAADITKGIRKRSTINTIRGSIEIRQLIQSMLENCSFELRLCETTQCLLQRDLNDDIQEMCTIINSSVPIRLNQYIDKNQQQKNKFVIFACRHVFHLRCFIEIQTEQSNNNFCLQCTTNQSSTTTSIVRPELRRLTAIHSDQNDKQISLNNIQQQVITAILDRKHDDGKIQTPIIQAYSPAASLQLPDKWQEYLSSSGYDDQAVIDGAAGGAGGGPLVLLPLADVFTDDSSSSSSSSPSSSFTTLSSSSSTTPTFSMPYILLSIVTCITIVGVYMLYESLFILAVENNGHVEVGKINDRQAEEFKKQMQEKLQEKLEPMKENLERVLQAKVEGTKAPLEKDLANVQQNLAKLEEDRQVLQETIPQKLNTAEIGRQEQLDRLLIEILDRLIETLENIVKKSEAIRTVPKSDTISIEEIQ</sequence>
<keyword evidence="3" id="KW-0472">Membrane</keyword>
<feature type="coiled-coil region" evidence="1">
    <location>
        <begin position="354"/>
        <end position="414"/>
    </location>
</feature>
<protein>
    <submittedName>
        <fullName evidence="4">Uncharacterized protein</fullName>
    </submittedName>
</protein>
<feature type="region of interest" description="Disordered" evidence="2">
    <location>
        <begin position="275"/>
        <end position="297"/>
    </location>
</feature>
<proteinExistence type="predicted"/>
<gene>
    <name evidence="4" type="ORF">FNK824_LOCUS10907</name>
</gene>
<accession>A0A818WPZ0</accession>
<evidence type="ECO:0000256" key="2">
    <source>
        <dbReference type="SAM" id="MobiDB-lite"/>
    </source>
</evidence>
<name>A0A818WPZ0_9BILA</name>
<dbReference type="Proteomes" id="UP000663874">
    <property type="component" value="Unassembled WGS sequence"/>
</dbReference>
<keyword evidence="3" id="KW-1133">Transmembrane helix</keyword>
<keyword evidence="1" id="KW-0175">Coiled coil</keyword>
<evidence type="ECO:0000256" key="3">
    <source>
        <dbReference type="SAM" id="Phobius"/>
    </source>
</evidence>
<dbReference type="AlphaFoldDB" id="A0A818WPZ0"/>
<comment type="caution">
    <text evidence="4">The sequence shown here is derived from an EMBL/GenBank/DDBJ whole genome shotgun (WGS) entry which is preliminary data.</text>
</comment>
<dbReference type="EMBL" id="CAJOBE010001257">
    <property type="protein sequence ID" value="CAF3727981.1"/>
    <property type="molecule type" value="Genomic_DNA"/>
</dbReference>
<evidence type="ECO:0000313" key="5">
    <source>
        <dbReference type="Proteomes" id="UP000663874"/>
    </source>
</evidence>
<keyword evidence="3" id="KW-0812">Transmembrane</keyword>
<evidence type="ECO:0000313" key="4">
    <source>
        <dbReference type="EMBL" id="CAF3727981.1"/>
    </source>
</evidence>
<reference evidence="4" key="1">
    <citation type="submission" date="2021-02" db="EMBL/GenBank/DDBJ databases">
        <authorList>
            <person name="Nowell W R."/>
        </authorList>
    </citation>
    <scope>NUCLEOTIDE SEQUENCE</scope>
</reference>
<feature type="transmembrane region" description="Helical" evidence="3">
    <location>
        <begin position="302"/>
        <end position="322"/>
    </location>
</feature>